<dbReference type="Gene3D" id="3.40.50.1820">
    <property type="entry name" value="alpha/beta hydrolase"/>
    <property type="match status" value="1"/>
</dbReference>
<accession>M5G7E7</accession>
<name>M5G7E7_DACPD</name>
<evidence type="ECO:0000313" key="4">
    <source>
        <dbReference type="Proteomes" id="UP000030653"/>
    </source>
</evidence>
<feature type="domain" description="T6SS Phospholipase effector Tle1-like catalytic" evidence="2">
    <location>
        <begin position="62"/>
        <end position="342"/>
    </location>
</feature>
<organism evidence="3 4">
    <name type="scientific">Dacryopinax primogenitus (strain DJM 731)</name>
    <name type="common">Brown rot fungus</name>
    <dbReference type="NCBI Taxonomy" id="1858805"/>
    <lineage>
        <taxon>Eukaryota</taxon>
        <taxon>Fungi</taxon>
        <taxon>Dikarya</taxon>
        <taxon>Basidiomycota</taxon>
        <taxon>Agaricomycotina</taxon>
        <taxon>Dacrymycetes</taxon>
        <taxon>Dacrymycetales</taxon>
        <taxon>Dacrymycetaceae</taxon>
        <taxon>Dacryopinax</taxon>
    </lineage>
</organism>
<dbReference type="PANTHER" id="PTHR33840:SF2">
    <property type="entry name" value="TLE1 PHOSPHOLIPASE DOMAIN-CONTAINING PROTEIN"/>
    <property type="match status" value="1"/>
</dbReference>
<dbReference type="GeneID" id="63689820"/>
<reference evidence="3 4" key="1">
    <citation type="journal article" date="2012" name="Science">
        <title>The Paleozoic origin of enzymatic lignin decomposition reconstructed from 31 fungal genomes.</title>
        <authorList>
            <person name="Floudas D."/>
            <person name="Binder M."/>
            <person name="Riley R."/>
            <person name="Barry K."/>
            <person name="Blanchette R.A."/>
            <person name="Henrissat B."/>
            <person name="Martinez A.T."/>
            <person name="Otillar R."/>
            <person name="Spatafora J.W."/>
            <person name="Yadav J.S."/>
            <person name="Aerts A."/>
            <person name="Benoit I."/>
            <person name="Boyd A."/>
            <person name="Carlson A."/>
            <person name="Copeland A."/>
            <person name="Coutinho P.M."/>
            <person name="de Vries R.P."/>
            <person name="Ferreira P."/>
            <person name="Findley K."/>
            <person name="Foster B."/>
            <person name="Gaskell J."/>
            <person name="Glotzer D."/>
            <person name="Gorecki P."/>
            <person name="Heitman J."/>
            <person name="Hesse C."/>
            <person name="Hori C."/>
            <person name="Igarashi K."/>
            <person name="Jurgens J.A."/>
            <person name="Kallen N."/>
            <person name="Kersten P."/>
            <person name="Kohler A."/>
            <person name="Kuees U."/>
            <person name="Kumar T.K.A."/>
            <person name="Kuo A."/>
            <person name="LaButti K."/>
            <person name="Larrondo L.F."/>
            <person name="Lindquist E."/>
            <person name="Ling A."/>
            <person name="Lombard V."/>
            <person name="Lucas S."/>
            <person name="Lundell T."/>
            <person name="Martin R."/>
            <person name="McLaughlin D.J."/>
            <person name="Morgenstern I."/>
            <person name="Morin E."/>
            <person name="Murat C."/>
            <person name="Nagy L.G."/>
            <person name="Nolan M."/>
            <person name="Ohm R.A."/>
            <person name="Patyshakuliyeva A."/>
            <person name="Rokas A."/>
            <person name="Ruiz-Duenas F.J."/>
            <person name="Sabat G."/>
            <person name="Salamov A."/>
            <person name="Samejima M."/>
            <person name="Schmutz J."/>
            <person name="Slot J.C."/>
            <person name="St John F."/>
            <person name="Stenlid J."/>
            <person name="Sun H."/>
            <person name="Sun S."/>
            <person name="Syed K."/>
            <person name="Tsang A."/>
            <person name="Wiebenga A."/>
            <person name="Young D."/>
            <person name="Pisabarro A."/>
            <person name="Eastwood D.C."/>
            <person name="Martin F."/>
            <person name="Cullen D."/>
            <person name="Grigoriev I.V."/>
            <person name="Hibbett D.S."/>
        </authorList>
    </citation>
    <scope>NUCLEOTIDE SEQUENCE [LARGE SCALE GENOMIC DNA]</scope>
    <source>
        <strain evidence="3 4">DJM-731 SS1</strain>
    </source>
</reference>
<dbReference type="RefSeq" id="XP_040631548.1">
    <property type="nucleotide sequence ID" value="XM_040774758.1"/>
</dbReference>
<dbReference type="Proteomes" id="UP000030653">
    <property type="component" value="Unassembled WGS sequence"/>
</dbReference>
<dbReference type="SUPFAM" id="SSF53474">
    <property type="entry name" value="alpha/beta-Hydrolases"/>
    <property type="match status" value="1"/>
</dbReference>
<dbReference type="InterPro" id="IPR018712">
    <property type="entry name" value="Tle1-like_cat"/>
</dbReference>
<evidence type="ECO:0000313" key="3">
    <source>
        <dbReference type="EMBL" id="EJU04654.1"/>
    </source>
</evidence>
<sequence length="452" mass="49450">MASTNGSEPILVPLPAEPQGQYETPPTVEAPTPYIIPISAPAEPIVIPVPFDQPANPDPPARNLVLCIDGSGNHYGPSDSNTNVVKFFRILVEQTGAQVCYYQPGIGAGEANGVNSLGVAIQKRVDFAIGTHLEVQVTDAYKWLMNAYQDGDKIYMFGFSRGSYICRALAGMLQRVGLLGAGNFHNVPFAYRIFSKPRTPANDHIAHGFKTTFSRSVHVEFIGVWDTVSSVGLLVPQTLPFTSGNTHIKKFRHAVSIDERRVRFQDNLWSGSIAEEEQVNEHDGHVSVQGRHSTVETDILEVWFAGTHSDVGGGWGDDASPSPAAQGPCTMSVLPLRWMAREAQASGVLLDPESLASLLPSPMCTQDPYSACSTLHNTLPWGSIWWVLEALPALLATRRSTDAKAVYGWGIHWGRARRIPEGAKVHWSVQVRSDRMGYVPAGGWPERFDWVD</sequence>
<dbReference type="PANTHER" id="PTHR33840">
    <property type="match status" value="1"/>
</dbReference>
<protein>
    <recommendedName>
        <fullName evidence="2">T6SS Phospholipase effector Tle1-like catalytic domain-containing protein</fullName>
    </recommendedName>
</protein>
<dbReference type="EMBL" id="JH795857">
    <property type="protein sequence ID" value="EJU04654.1"/>
    <property type="molecule type" value="Genomic_DNA"/>
</dbReference>
<evidence type="ECO:0000256" key="1">
    <source>
        <dbReference type="SAM" id="MobiDB-lite"/>
    </source>
</evidence>
<dbReference type="AlphaFoldDB" id="M5G7E7"/>
<dbReference type="HOGENOM" id="CLU_005049_5_0_1"/>
<feature type="region of interest" description="Disordered" evidence="1">
    <location>
        <begin position="1"/>
        <end position="22"/>
    </location>
</feature>
<dbReference type="Pfam" id="PF09994">
    <property type="entry name" value="T6SS_Tle1-like_cat"/>
    <property type="match status" value="1"/>
</dbReference>
<keyword evidence="4" id="KW-1185">Reference proteome</keyword>
<proteinExistence type="predicted"/>
<dbReference type="STRING" id="1858805.M5G7E7"/>
<gene>
    <name evidence="3" type="ORF">DACRYDRAFT_47476</name>
</gene>
<dbReference type="InterPro" id="IPR029058">
    <property type="entry name" value="AB_hydrolase_fold"/>
</dbReference>
<evidence type="ECO:0000259" key="2">
    <source>
        <dbReference type="Pfam" id="PF09994"/>
    </source>
</evidence>
<dbReference type="OrthoDB" id="538223at2759"/>